<evidence type="ECO:0000256" key="4">
    <source>
        <dbReference type="ARBA" id="ARBA00023002"/>
    </source>
</evidence>
<dbReference type="GO" id="GO:0016491">
    <property type="term" value="F:oxidoreductase activity"/>
    <property type="evidence" value="ECO:0007669"/>
    <property type="project" value="UniProtKB-KW"/>
</dbReference>
<keyword evidence="2" id="KW-0285">Flavoprotein</keyword>
<dbReference type="AlphaFoldDB" id="V8QTM0"/>
<dbReference type="EMBL" id="AYXT01000009">
    <property type="protein sequence ID" value="ETF02688.1"/>
    <property type="molecule type" value="Genomic_DNA"/>
</dbReference>
<dbReference type="InterPro" id="IPR036188">
    <property type="entry name" value="FAD/NAD-bd_sf"/>
</dbReference>
<dbReference type="PANTHER" id="PTHR43400">
    <property type="entry name" value="FUMARATE REDUCTASE"/>
    <property type="match status" value="1"/>
</dbReference>
<evidence type="ECO:0000256" key="3">
    <source>
        <dbReference type="ARBA" id="ARBA00022827"/>
    </source>
</evidence>
<evidence type="ECO:0000256" key="2">
    <source>
        <dbReference type="ARBA" id="ARBA00022630"/>
    </source>
</evidence>
<keyword evidence="4" id="KW-0560">Oxidoreductase</keyword>
<dbReference type="HOGENOM" id="CLU_011398_4_6_4"/>
<sequence>MESVNVCVIGAGLAGMSAALRTAEEGFSVIVLERGVEQDYLCNTRLTGGAFHVCLSDIQLPADELNNRIQAATEGAAHAGLSSAVAEDARRAVKWLQSQGVRFIKGGAEPHHNFVLSPPSLQRVGADWRGRGGDVLLRTLTSRLANAGGVIKRGHRAHELLVENGKCVGVKGRSEKGEFSIHADNVVIADGGFQCDQELIREHITPDPDKVLQRNARTGLGDGLKMARQAGAKLSGLVGFYGHVLSADALKNDKLWPMPWLDNIATAAIVVDRQGKRFADEGRGGVYIANQIAALPDPLSATVIFDQPLWANQGTSRFFPPNPHLEKLGGTLIRADSIVELAEKLDIDATTLQATVSAYNDAVVRNDFSALQPARRSSAYKAEVIDTGPFYAVPVCAGMTYTMGGVAIDEWSRVLRDDDSIFPGLYAAGGASGGLEGGQSIGYVGGLSKAATTGMRAGEHIASTCRQRVATR</sequence>
<dbReference type="InterPro" id="IPR027477">
    <property type="entry name" value="Succ_DH/fumarate_Rdtase_cat_sf"/>
</dbReference>
<dbReference type="Pfam" id="PF00890">
    <property type="entry name" value="FAD_binding_2"/>
    <property type="match status" value="1"/>
</dbReference>
<dbReference type="eggNOG" id="COG1053">
    <property type="taxonomic scope" value="Bacteria"/>
</dbReference>
<organism evidence="6 7">
    <name type="scientific">Advenella kashmirensis W13003</name>
    <dbReference type="NCBI Taxonomy" id="1424334"/>
    <lineage>
        <taxon>Bacteria</taxon>
        <taxon>Pseudomonadati</taxon>
        <taxon>Pseudomonadota</taxon>
        <taxon>Betaproteobacteria</taxon>
        <taxon>Burkholderiales</taxon>
        <taxon>Alcaligenaceae</taxon>
    </lineage>
</organism>
<dbReference type="STRING" id="1424334.W822_07495"/>
<dbReference type="RefSeq" id="WP_024004479.1">
    <property type="nucleotide sequence ID" value="NZ_KI650979.1"/>
</dbReference>
<name>V8QTM0_9BURK</name>
<evidence type="ECO:0000259" key="5">
    <source>
        <dbReference type="Pfam" id="PF00890"/>
    </source>
</evidence>
<proteinExistence type="predicted"/>
<evidence type="ECO:0000313" key="7">
    <source>
        <dbReference type="Proteomes" id="UP000018733"/>
    </source>
</evidence>
<keyword evidence="7" id="KW-1185">Reference proteome</keyword>
<gene>
    <name evidence="6" type="ORF">W822_07495</name>
</gene>
<dbReference type="SUPFAM" id="SSF51905">
    <property type="entry name" value="FAD/NAD(P)-binding domain"/>
    <property type="match status" value="1"/>
</dbReference>
<dbReference type="Gene3D" id="3.50.50.60">
    <property type="entry name" value="FAD/NAD(P)-binding domain"/>
    <property type="match status" value="1"/>
</dbReference>
<dbReference type="InterPro" id="IPR050315">
    <property type="entry name" value="FAD-oxidoreductase_2"/>
</dbReference>
<evidence type="ECO:0000256" key="1">
    <source>
        <dbReference type="ARBA" id="ARBA00001974"/>
    </source>
</evidence>
<feature type="domain" description="FAD-dependent oxidoreductase 2 FAD-binding" evidence="5">
    <location>
        <begin position="6"/>
        <end position="438"/>
    </location>
</feature>
<evidence type="ECO:0000313" key="6">
    <source>
        <dbReference type="EMBL" id="ETF02688.1"/>
    </source>
</evidence>
<dbReference type="Proteomes" id="UP000018733">
    <property type="component" value="Unassembled WGS sequence"/>
</dbReference>
<dbReference type="InterPro" id="IPR003953">
    <property type="entry name" value="FAD-dep_OxRdtase_2_FAD-bd"/>
</dbReference>
<protein>
    <recommendedName>
        <fullName evidence="5">FAD-dependent oxidoreductase 2 FAD-binding domain-containing protein</fullName>
    </recommendedName>
</protein>
<accession>V8QTM0</accession>
<dbReference type="SUPFAM" id="SSF56425">
    <property type="entry name" value="Succinate dehydrogenase/fumarate reductase flavoprotein, catalytic domain"/>
    <property type="match status" value="1"/>
</dbReference>
<dbReference type="PANTHER" id="PTHR43400:SF7">
    <property type="entry name" value="FAD-DEPENDENT OXIDOREDUCTASE 2 FAD BINDING DOMAIN-CONTAINING PROTEIN"/>
    <property type="match status" value="1"/>
</dbReference>
<reference evidence="6 7" key="1">
    <citation type="journal article" date="2014" name="Genome Announc.">
        <title>Draft Genome Sequence of Advenella kashmirensis Strain W13003, a Polycyclic Aromatic Hydrocarbon-Degrading Bacterium.</title>
        <authorList>
            <person name="Wang X."/>
            <person name="Jin D."/>
            <person name="Zhou L."/>
            <person name="Wu L."/>
            <person name="An W."/>
            <person name="Zhao L."/>
        </authorList>
    </citation>
    <scope>NUCLEOTIDE SEQUENCE [LARGE SCALE GENOMIC DNA]</scope>
    <source>
        <strain evidence="6 7">W13003</strain>
    </source>
</reference>
<comment type="caution">
    <text evidence="6">The sequence shown here is derived from an EMBL/GenBank/DDBJ whole genome shotgun (WGS) entry which is preliminary data.</text>
</comment>
<keyword evidence="3" id="KW-0274">FAD</keyword>
<dbReference type="Gene3D" id="3.90.700.10">
    <property type="entry name" value="Succinate dehydrogenase/fumarate reductase flavoprotein, catalytic domain"/>
    <property type="match status" value="1"/>
</dbReference>
<comment type="cofactor">
    <cofactor evidence="1">
        <name>FAD</name>
        <dbReference type="ChEBI" id="CHEBI:57692"/>
    </cofactor>
</comment>
<dbReference type="OrthoDB" id="9813348at2"/>
<dbReference type="PATRIC" id="fig|1424334.3.peg.1499"/>